<dbReference type="InterPro" id="IPR011658">
    <property type="entry name" value="PA14_dom"/>
</dbReference>
<dbReference type="Gene3D" id="2.60.120.260">
    <property type="entry name" value="Galactose-binding domain-like"/>
    <property type="match status" value="1"/>
</dbReference>
<comment type="caution">
    <text evidence="5">The sequence shown here is derived from an EMBL/GenBank/DDBJ whole genome shotgun (WGS) entry which is preliminary data.</text>
</comment>
<dbReference type="Pfam" id="PF00933">
    <property type="entry name" value="Glyco_hydro_3"/>
    <property type="match status" value="1"/>
</dbReference>
<evidence type="ECO:0000256" key="1">
    <source>
        <dbReference type="ARBA" id="ARBA00005336"/>
    </source>
</evidence>
<feature type="domain" description="PA14" evidence="4">
    <location>
        <begin position="454"/>
        <end position="608"/>
    </location>
</feature>
<evidence type="ECO:0000259" key="4">
    <source>
        <dbReference type="PROSITE" id="PS51820"/>
    </source>
</evidence>
<dbReference type="EMBL" id="JBGFTU010000007">
    <property type="protein sequence ID" value="MEZ0164714.1"/>
    <property type="molecule type" value="Genomic_DNA"/>
</dbReference>
<accession>A0ABV4GZJ4</accession>
<dbReference type="InterPro" id="IPR037524">
    <property type="entry name" value="PA14/GLEYA"/>
</dbReference>
<comment type="similarity">
    <text evidence="1">Belongs to the glycosyl hydrolase 3 family.</text>
</comment>
<dbReference type="InterPro" id="IPR050288">
    <property type="entry name" value="Cellulose_deg_GH3"/>
</dbReference>
<keyword evidence="2 5" id="KW-0378">Hydrolase</keyword>
<dbReference type="PRINTS" id="PR00133">
    <property type="entry name" value="GLHYDRLASE3"/>
</dbReference>
<name>A0ABV4GZJ4_9ACTN</name>
<dbReference type="SMART" id="SM01217">
    <property type="entry name" value="Fn3_like"/>
    <property type="match status" value="1"/>
</dbReference>
<feature type="signal peptide" evidence="3">
    <location>
        <begin position="1"/>
        <end position="30"/>
    </location>
</feature>
<dbReference type="PANTHER" id="PTHR42715:SF10">
    <property type="entry name" value="BETA-GLUCOSIDASE"/>
    <property type="match status" value="1"/>
</dbReference>
<keyword evidence="3" id="KW-0732">Signal</keyword>
<dbReference type="Pfam" id="PF01915">
    <property type="entry name" value="Glyco_hydro_3_C"/>
    <property type="match status" value="1"/>
</dbReference>
<organism evidence="5 6">
    <name type="scientific">Kineococcus halophytocola</name>
    <dbReference type="NCBI Taxonomy" id="3234027"/>
    <lineage>
        <taxon>Bacteria</taxon>
        <taxon>Bacillati</taxon>
        <taxon>Actinomycetota</taxon>
        <taxon>Actinomycetes</taxon>
        <taxon>Kineosporiales</taxon>
        <taxon>Kineosporiaceae</taxon>
        <taxon>Kineococcus</taxon>
    </lineage>
</organism>
<evidence type="ECO:0000313" key="5">
    <source>
        <dbReference type="EMBL" id="MEZ0164714.1"/>
    </source>
</evidence>
<dbReference type="Proteomes" id="UP001565927">
    <property type="component" value="Unassembled WGS sequence"/>
</dbReference>
<dbReference type="Gene3D" id="2.60.40.10">
    <property type="entry name" value="Immunoglobulins"/>
    <property type="match status" value="1"/>
</dbReference>
<dbReference type="InterPro" id="IPR036881">
    <property type="entry name" value="Glyco_hydro_3_C_sf"/>
</dbReference>
<reference evidence="5 6" key="1">
    <citation type="submission" date="2024-07" db="EMBL/GenBank/DDBJ databases">
        <authorList>
            <person name="Thanompreechachai J."/>
            <person name="Duangmal K."/>
        </authorList>
    </citation>
    <scope>NUCLEOTIDE SEQUENCE [LARGE SCALE GENOMIC DNA]</scope>
    <source>
        <strain evidence="5 6">LSe6-4</strain>
    </source>
</reference>
<feature type="chain" id="PRO_5047026637" evidence="3">
    <location>
        <begin position="31"/>
        <end position="883"/>
    </location>
</feature>
<dbReference type="PROSITE" id="PS51820">
    <property type="entry name" value="PA14"/>
    <property type="match status" value="1"/>
</dbReference>
<dbReference type="GO" id="GO:0016787">
    <property type="term" value="F:hydrolase activity"/>
    <property type="evidence" value="ECO:0007669"/>
    <property type="project" value="UniProtKB-KW"/>
</dbReference>
<dbReference type="Pfam" id="PF14310">
    <property type="entry name" value="Fn3-like"/>
    <property type="match status" value="1"/>
</dbReference>
<dbReference type="InterPro" id="IPR026891">
    <property type="entry name" value="Fn3-like"/>
</dbReference>
<dbReference type="InterPro" id="IPR013783">
    <property type="entry name" value="Ig-like_fold"/>
</dbReference>
<protein>
    <submittedName>
        <fullName evidence="5">Glycoside hydrolase family 3 protein</fullName>
    </submittedName>
</protein>
<dbReference type="InterPro" id="IPR001764">
    <property type="entry name" value="Glyco_hydro_3_N"/>
</dbReference>
<dbReference type="Gene3D" id="3.20.20.300">
    <property type="entry name" value="Glycoside hydrolase, family 3, N-terminal domain"/>
    <property type="match status" value="1"/>
</dbReference>
<sequence length="883" mass="92926">MLNRKARRATRAGLAVAALATTLIVTPMQAASAAPAQSSRPWMNTRLSADERAALVLARMTLDQKTNLLIQTGGPGVPELGIPAIRGRDASNGLTTAGVPTTALPDGMALASSFDDELARRYGAVAGAETRATGYNSAAAPTIDLARSPWNGRQWEGTGEDPLLSGRLGSAQVQGIQSQQVQAEVKHYTVYNQETRRGHVDSQVDERTLQEVYTRPWEKVVTESDPASVMCSFNKVETEHACGNATLLNDVLKGQLGFKGYVSSDFNAAHSFDDYAAGLDTSGEDLVFSGDNLERAVLAGRVSVQRVDESARRVLRAMFATGVIDNPPAGSLTTPQPASKPVPAAMLSQNDQVATTSGNEGIVLLKNDRAQLPLSTSSARSIAVIGSDADHYITGGGSAAVRDPARLTTILDGITARAGSGATVQYAPGTDPVSTADTLPGPAPVPSSVLSDVTAQYRLGAGNFSSPAFISRPEAQINLRTGLANDVINTSQVPGLGFPLVTSPMTGRWTATLTAPATGTYGLSVSHLGSAKLYLDDRLVVDDAGATYGTQTQDVTLTAGQEVQVRIDYSTDAPHQFDGSLNDQPGAMLRFGWTPPAGTLSPAIQQAVDLAKKSDVAVVVARDYTGEAADRGTLTLPQDQDALISAVAAANPRTVVVLATSGAVTMPWLNSVPAVVEAWYGGQQQGKTVASVLFGDVNPSGKLPVTFPADEQQPVAIGVRNTFSDVATVNPTTRYDDGIDVGYRGYAEKGLTPLFPFGHGLSYTTFGYDKLQTKQLNTRSAKDTAQVKFQLTNTGRRAGTEVVQVYVGTLPTAVDTPARALAGYARVTLEPGRKSMVSVDLDLRSLQYWDTTSHSWVTPTGRVPVYVGTSATSAQLSGTLTVR</sequence>
<evidence type="ECO:0000256" key="3">
    <source>
        <dbReference type="SAM" id="SignalP"/>
    </source>
</evidence>
<dbReference type="Gene3D" id="3.40.50.1700">
    <property type="entry name" value="Glycoside hydrolase family 3 C-terminal domain"/>
    <property type="match status" value="1"/>
</dbReference>
<dbReference type="PANTHER" id="PTHR42715">
    <property type="entry name" value="BETA-GLUCOSIDASE"/>
    <property type="match status" value="1"/>
</dbReference>
<dbReference type="InterPro" id="IPR002772">
    <property type="entry name" value="Glyco_hydro_3_C"/>
</dbReference>
<dbReference type="SMART" id="SM00758">
    <property type="entry name" value="PA14"/>
    <property type="match status" value="1"/>
</dbReference>
<dbReference type="Pfam" id="PF07691">
    <property type="entry name" value="PA14"/>
    <property type="match status" value="1"/>
</dbReference>
<proteinExistence type="inferred from homology"/>
<gene>
    <name evidence="5" type="ORF">AB2L27_08045</name>
</gene>
<dbReference type="SUPFAM" id="SSF51445">
    <property type="entry name" value="(Trans)glycosidases"/>
    <property type="match status" value="1"/>
</dbReference>
<evidence type="ECO:0000256" key="2">
    <source>
        <dbReference type="ARBA" id="ARBA00022801"/>
    </source>
</evidence>
<evidence type="ECO:0000313" key="6">
    <source>
        <dbReference type="Proteomes" id="UP001565927"/>
    </source>
</evidence>
<dbReference type="InterPro" id="IPR017853">
    <property type="entry name" value="GH"/>
</dbReference>
<dbReference type="InterPro" id="IPR036962">
    <property type="entry name" value="Glyco_hydro_3_N_sf"/>
</dbReference>
<keyword evidence="6" id="KW-1185">Reference proteome</keyword>
<dbReference type="SUPFAM" id="SSF52279">
    <property type="entry name" value="Beta-D-glucan exohydrolase, C-terminal domain"/>
    <property type="match status" value="1"/>
</dbReference>